<dbReference type="Gene3D" id="3.90.79.10">
    <property type="entry name" value="Nucleoside Triphosphate Pyrophosphohydrolase"/>
    <property type="match status" value="1"/>
</dbReference>
<protein>
    <submittedName>
        <fullName evidence="1">DUF4916 domain-containing protein</fullName>
    </submittedName>
</protein>
<evidence type="ECO:0000313" key="2">
    <source>
        <dbReference type="Proteomes" id="UP001157109"/>
    </source>
</evidence>
<accession>A0ABQ6HKS4</accession>
<organism evidence="1 2">
    <name type="scientific">Arsenicicoccus piscis</name>
    <dbReference type="NCBI Taxonomy" id="673954"/>
    <lineage>
        <taxon>Bacteria</taxon>
        <taxon>Bacillati</taxon>
        <taxon>Actinomycetota</taxon>
        <taxon>Actinomycetes</taxon>
        <taxon>Micrococcales</taxon>
        <taxon>Intrasporangiaceae</taxon>
        <taxon>Arsenicicoccus</taxon>
    </lineage>
</organism>
<dbReference type="RefSeq" id="WP_241443309.1">
    <property type="nucleotide sequence ID" value="NZ_BSUJ01000001.1"/>
</dbReference>
<name>A0ABQ6HKS4_9MICO</name>
<gene>
    <name evidence="1" type="ORF">GCM10025862_07310</name>
</gene>
<evidence type="ECO:0000313" key="1">
    <source>
        <dbReference type="EMBL" id="GMA18710.1"/>
    </source>
</evidence>
<reference evidence="2" key="1">
    <citation type="journal article" date="2019" name="Int. J. Syst. Evol. Microbiol.">
        <title>The Global Catalogue of Microorganisms (GCM) 10K type strain sequencing project: providing services to taxonomists for standard genome sequencing and annotation.</title>
        <authorList>
            <consortium name="The Broad Institute Genomics Platform"/>
            <consortium name="The Broad Institute Genome Sequencing Center for Infectious Disease"/>
            <person name="Wu L."/>
            <person name="Ma J."/>
        </authorList>
    </citation>
    <scope>NUCLEOTIDE SEQUENCE [LARGE SCALE GENOMIC DNA]</scope>
    <source>
        <strain evidence="2">NBRC 105830</strain>
    </source>
</reference>
<dbReference type="InterPro" id="IPR032582">
    <property type="entry name" value="DUF4916"/>
</dbReference>
<dbReference type="InterPro" id="IPR015797">
    <property type="entry name" value="NUDIX_hydrolase-like_dom_sf"/>
</dbReference>
<sequence length="185" mass="20449">MTRRDGLDAADVETNSSWLGHDELQQARDRLPILYVDIVPVRLDHRGELQAVGTLLRMSEDSGVNRELVSGRVLYHERLRDALLRHIEKDLGPMALPRIPASPQPFTVAEYFPTPGVTPFHDARQHAVALAYVVAVQGDCRPSQDALDLVWLSPLELADAAILSEFGRGHGTLLRQALAHLGQAI</sequence>
<dbReference type="SUPFAM" id="SSF55811">
    <property type="entry name" value="Nudix"/>
    <property type="match status" value="1"/>
</dbReference>
<dbReference type="Proteomes" id="UP001157109">
    <property type="component" value="Unassembled WGS sequence"/>
</dbReference>
<proteinExistence type="predicted"/>
<keyword evidence="2" id="KW-1185">Reference proteome</keyword>
<dbReference type="Pfam" id="PF16262">
    <property type="entry name" value="DUF4916"/>
    <property type="match status" value="1"/>
</dbReference>
<comment type="caution">
    <text evidence="1">The sequence shown here is derived from an EMBL/GenBank/DDBJ whole genome shotgun (WGS) entry which is preliminary data.</text>
</comment>
<dbReference type="EMBL" id="BSUJ01000001">
    <property type="protein sequence ID" value="GMA18710.1"/>
    <property type="molecule type" value="Genomic_DNA"/>
</dbReference>